<dbReference type="EMBL" id="VFMO01000001">
    <property type="protein sequence ID" value="TQJ13079.1"/>
    <property type="molecule type" value="Genomic_DNA"/>
</dbReference>
<dbReference type="InterPro" id="IPR027417">
    <property type="entry name" value="P-loop_NTPase"/>
</dbReference>
<evidence type="ECO:0000313" key="13">
    <source>
        <dbReference type="Proteomes" id="UP000320806"/>
    </source>
</evidence>
<dbReference type="SUPFAM" id="SSF52540">
    <property type="entry name" value="P-loop containing nucleoside triphosphate hydrolases"/>
    <property type="match status" value="1"/>
</dbReference>
<dbReference type="Pfam" id="PF13361">
    <property type="entry name" value="UvrD_C"/>
    <property type="match status" value="1"/>
</dbReference>
<reference evidence="12 13" key="1">
    <citation type="submission" date="2019-06" db="EMBL/GenBank/DDBJ databases">
        <title>Sequencing the genomes of 1000 actinobacteria strains.</title>
        <authorList>
            <person name="Klenk H.-P."/>
        </authorList>
    </citation>
    <scope>NUCLEOTIDE SEQUENCE [LARGE SCALE GENOMIC DNA]</scope>
    <source>
        <strain evidence="12 13">DSM 19828</strain>
    </source>
</reference>
<evidence type="ECO:0000256" key="2">
    <source>
        <dbReference type="ARBA" id="ARBA00022801"/>
    </source>
</evidence>
<dbReference type="PANTHER" id="PTHR11070">
    <property type="entry name" value="UVRD / RECB / PCRA DNA HELICASE FAMILY MEMBER"/>
    <property type="match status" value="1"/>
</dbReference>
<organism evidence="12 13">
    <name type="scientific">Yimella lutea</name>
    <dbReference type="NCBI Taxonomy" id="587872"/>
    <lineage>
        <taxon>Bacteria</taxon>
        <taxon>Bacillati</taxon>
        <taxon>Actinomycetota</taxon>
        <taxon>Actinomycetes</taxon>
        <taxon>Micrococcales</taxon>
        <taxon>Dermacoccaceae</taxon>
        <taxon>Yimella</taxon>
    </lineage>
</organism>
<comment type="caution">
    <text evidence="12">The sequence shown here is derived from an EMBL/GenBank/DDBJ whole genome shotgun (WGS) entry which is preliminary data.</text>
</comment>
<evidence type="ECO:0000256" key="9">
    <source>
        <dbReference type="PROSITE-ProRule" id="PRU00560"/>
    </source>
</evidence>
<evidence type="ECO:0000256" key="8">
    <source>
        <dbReference type="ARBA" id="ARBA00048988"/>
    </source>
</evidence>
<evidence type="ECO:0000313" key="12">
    <source>
        <dbReference type="EMBL" id="TQJ13079.1"/>
    </source>
</evidence>
<keyword evidence="4 9" id="KW-0067">ATP-binding</keyword>
<proteinExistence type="predicted"/>
<dbReference type="InterPro" id="IPR000212">
    <property type="entry name" value="DNA_helicase_UvrD/REP"/>
</dbReference>
<dbReference type="Pfam" id="PF00580">
    <property type="entry name" value="UvrD-helicase"/>
    <property type="match status" value="1"/>
</dbReference>
<comment type="catalytic activity">
    <reaction evidence="6">
        <text>Couples ATP hydrolysis with the unwinding of duplex DNA by translocating in the 3'-5' direction.</text>
        <dbReference type="EC" id="5.6.2.4"/>
    </reaction>
</comment>
<keyword evidence="3 9" id="KW-0347">Helicase</keyword>
<keyword evidence="1 9" id="KW-0547">Nucleotide-binding</keyword>
<dbReference type="PROSITE" id="PS51198">
    <property type="entry name" value="UVRD_HELICASE_ATP_BIND"/>
    <property type="match status" value="1"/>
</dbReference>
<dbReference type="InterPro" id="IPR014016">
    <property type="entry name" value="UvrD-like_ATP-bd"/>
</dbReference>
<gene>
    <name evidence="12" type="ORF">FB459_0476</name>
</gene>
<accession>A0A542ECM3</accession>
<name>A0A542ECM3_9MICO</name>
<dbReference type="GO" id="GO:0003677">
    <property type="term" value="F:DNA binding"/>
    <property type="evidence" value="ECO:0007669"/>
    <property type="project" value="InterPro"/>
</dbReference>
<evidence type="ECO:0000256" key="10">
    <source>
        <dbReference type="SAM" id="MobiDB-lite"/>
    </source>
</evidence>
<dbReference type="EC" id="5.6.2.4" evidence="7"/>
<feature type="binding site" evidence="9">
    <location>
        <begin position="291"/>
        <end position="298"/>
    </location>
    <ligand>
        <name>ATP</name>
        <dbReference type="ChEBI" id="CHEBI:30616"/>
    </ligand>
</feature>
<sequence>MPLLILSKVKDGLDPSMKKKAFAFLEKLQEDDTLPGLHIEPIQGSVDSRVRTGRVDDNYRCVLFKIVGQDDPVYVIHGVWPHDKANKIAESVHLSMNPINGVPEITSVVSSVKAAAAKPAVETEPSSDVPVETAPTVPAPSVVPEAESAPSWPAGLTADVLHTELGIDEQLASAAMAVTTEGDLLSLIETVDVEWQAQMLLDLATGTPVDEARSKMGLDQKVDVGDGTEDEKLIRSLKHPAAQASFHWIDDDEELRRIVEAGDLVAWRLFLHPEQRKYADGAYKGAFRLSGGAGTGKTVVALHRTWRLAQENPKARVLLTTYTRNLAEDLAQGLRQLDESITLQNSLDSAGVHVKGVDQTVRAVLQAAGSGLDEATAKVLGDSRTVLGTPTSGELWKEAIDNADADLPADLLTSAFMSAEYGLIVLPNRITTSTGYVRVRRTGRGAALDRAKRLEVWKVITEYRMLARANDTTDWQEKAEIAAAWLESNKRTFFDHVVVDEAQDLNLSQLRFLRAVVAEGRDDLFICEDSHQRIYGQKVVLSHVGIQIRGRARRLTLNYRTTAQNLDWAMHILAGGDFTDLEGESEKHPYHSARSGPVPRLLPTASMSKELDQAAELIRTWLPSGDGESDRAPKPEAIAVLVRDKYRRQSVVSGLAERGLQVRSVDQENAKPGMPLVMTMHRAKGLEFTHVLLFGVHEGSVPHGLKDYKASDEDFVDAMLRERSLLYVASTRARDVLAVSWFGAMSTLLGAW</sequence>
<evidence type="ECO:0000256" key="6">
    <source>
        <dbReference type="ARBA" id="ARBA00034617"/>
    </source>
</evidence>
<evidence type="ECO:0000259" key="11">
    <source>
        <dbReference type="PROSITE" id="PS51198"/>
    </source>
</evidence>
<dbReference type="AlphaFoldDB" id="A0A542ECM3"/>
<evidence type="ECO:0000256" key="7">
    <source>
        <dbReference type="ARBA" id="ARBA00034808"/>
    </source>
</evidence>
<feature type="domain" description="UvrD-like helicase ATP-binding" evidence="11">
    <location>
        <begin position="270"/>
        <end position="596"/>
    </location>
</feature>
<feature type="region of interest" description="Disordered" evidence="10">
    <location>
        <begin position="121"/>
        <end position="150"/>
    </location>
</feature>
<dbReference type="GO" id="GO:0016887">
    <property type="term" value="F:ATP hydrolysis activity"/>
    <property type="evidence" value="ECO:0007669"/>
    <property type="project" value="RHEA"/>
</dbReference>
<evidence type="ECO:0000256" key="5">
    <source>
        <dbReference type="ARBA" id="ARBA00023235"/>
    </source>
</evidence>
<dbReference type="InterPro" id="IPR014017">
    <property type="entry name" value="DNA_helicase_UvrD-like_C"/>
</dbReference>
<keyword evidence="13" id="KW-1185">Reference proteome</keyword>
<dbReference type="GO" id="GO:0043138">
    <property type="term" value="F:3'-5' DNA helicase activity"/>
    <property type="evidence" value="ECO:0007669"/>
    <property type="project" value="UniProtKB-EC"/>
</dbReference>
<dbReference type="RefSeq" id="WP_141927321.1">
    <property type="nucleotide sequence ID" value="NZ_BAABCI010000040.1"/>
</dbReference>
<dbReference type="GO" id="GO:0005524">
    <property type="term" value="F:ATP binding"/>
    <property type="evidence" value="ECO:0007669"/>
    <property type="project" value="UniProtKB-UniRule"/>
</dbReference>
<evidence type="ECO:0000256" key="1">
    <source>
        <dbReference type="ARBA" id="ARBA00022741"/>
    </source>
</evidence>
<dbReference type="Proteomes" id="UP000320806">
    <property type="component" value="Unassembled WGS sequence"/>
</dbReference>
<protein>
    <recommendedName>
        <fullName evidence="7">DNA 3'-5' helicase</fullName>
        <ecNumber evidence="7">5.6.2.4</ecNumber>
    </recommendedName>
</protein>
<dbReference type="PANTHER" id="PTHR11070:SF45">
    <property type="entry name" value="DNA 3'-5' HELICASE"/>
    <property type="match status" value="1"/>
</dbReference>
<evidence type="ECO:0000256" key="3">
    <source>
        <dbReference type="ARBA" id="ARBA00022806"/>
    </source>
</evidence>
<dbReference type="GO" id="GO:0005829">
    <property type="term" value="C:cytosol"/>
    <property type="evidence" value="ECO:0007669"/>
    <property type="project" value="TreeGrafter"/>
</dbReference>
<keyword evidence="2 9" id="KW-0378">Hydrolase</keyword>
<keyword evidence="5" id="KW-0413">Isomerase</keyword>
<dbReference type="OrthoDB" id="9787585at2"/>
<evidence type="ECO:0000256" key="4">
    <source>
        <dbReference type="ARBA" id="ARBA00022840"/>
    </source>
</evidence>
<dbReference type="GO" id="GO:0000725">
    <property type="term" value="P:recombinational repair"/>
    <property type="evidence" value="ECO:0007669"/>
    <property type="project" value="TreeGrafter"/>
</dbReference>
<comment type="catalytic activity">
    <reaction evidence="8">
        <text>ATP + H2O = ADP + phosphate + H(+)</text>
        <dbReference type="Rhea" id="RHEA:13065"/>
        <dbReference type="ChEBI" id="CHEBI:15377"/>
        <dbReference type="ChEBI" id="CHEBI:15378"/>
        <dbReference type="ChEBI" id="CHEBI:30616"/>
        <dbReference type="ChEBI" id="CHEBI:43474"/>
        <dbReference type="ChEBI" id="CHEBI:456216"/>
        <dbReference type="EC" id="5.6.2.4"/>
    </reaction>
</comment>
<dbReference type="Gene3D" id="3.40.50.300">
    <property type="entry name" value="P-loop containing nucleotide triphosphate hydrolases"/>
    <property type="match status" value="2"/>
</dbReference>